<comment type="caution">
    <text evidence="2">The sequence shown here is derived from an EMBL/GenBank/DDBJ whole genome shotgun (WGS) entry which is preliminary data.</text>
</comment>
<dbReference type="EMBL" id="CAJNNW010030068">
    <property type="protein sequence ID" value="CAE8702351.1"/>
    <property type="molecule type" value="Genomic_DNA"/>
</dbReference>
<feature type="non-terminal residue" evidence="2">
    <location>
        <position position="101"/>
    </location>
</feature>
<sequence>PGRMAVQQSVAEVLNRAMDRGQSSGVCGAICLDARGFTIDSRGELLPAQTAHIVGVAEGCAKLEPTASEAPVITVETNMRTLSISTRDDLVVAIARKATEH</sequence>
<protein>
    <recommendedName>
        <fullName evidence="5">Late endosomal/lysosomal adaptor and MAPK and MTOR activator 5</fullName>
    </recommendedName>
</protein>
<name>A0A813KHG2_POLGL</name>
<organism evidence="2 3">
    <name type="scientific">Polarella glacialis</name>
    <name type="common">Dinoflagellate</name>
    <dbReference type="NCBI Taxonomy" id="89957"/>
    <lineage>
        <taxon>Eukaryota</taxon>
        <taxon>Sar</taxon>
        <taxon>Alveolata</taxon>
        <taxon>Dinophyceae</taxon>
        <taxon>Suessiales</taxon>
        <taxon>Suessiaceae</taxon>
        <taxon>Polarella</taxon>
    </lineage>
</organism>
<dbReference type="Proteomes" id="UP000654075">
    <property type="component" value="Unassembled WGS sequence"/>
</dbReference>
<dbReference type="AlphaFoldDB" id="A0A813KHG2"/>
<dbReference type="Proteomes" id="UP000626109">
    <property type="component" value="Unassembled WGS sequence"/>
</dbReference>
<evidence type="ECO:0000313" key="4">
    <source>
        <dbReference type="Proteomes" id="UP000654075"/>
    </source>
</evidence>
<dbReference type="InterPro" id="IPR024135">
    <property type="entry name" value="LAMTOR5"/>
</dbReference>
<dbReference type="Gene3D" id="3.30.450.30">
    <property type="entry name" value="Dynein light chain 2a, cytoplasmic"/>
    <property type="match status" value="1"/>
</dbReference>
<proteinExistence type="predicted"/>
<evidence type="ECO:0000313" key="1">
    <source>
        <dbReference type="EMBL" id="CAE8625422.1"/>
    </source>
</evidence>
<accession>A0A813KHG2</accession>
<gene>
    <name evidence="1" type="ORF">PGLA1383_LOCUS42418</name>
    <name evidence="2" type="ORF">PGLA2088_LOCUS32393</name>
</gene>
<evidence type="ECO:0000313" key="2">
    <source>
        <dbReference type="EMBL" id="CAE8702351.1"/>
    </source>
</evidence>
<dbReference type="GO" id="GO:0071986">
    <property type="term" value="C:Ragulator complex"/>
    <property type="evidence" value="ECO:0007669"/>
    <property type="project" value="InterPro"/>
</dbReference>
<evidence type="ECO:0008006" key="5">
    <source>
        <dbReference type="Google" id="ProtNLM"/>
    </source>
</evidence>
<evidence type="ECO:0000313" key="3">
    <source>
        <dbReference type="Proteomes" id="UP000626109"/>
    </source>
</evidence>
<dbReference type="Pfam" id="PF16672">
    <property type="entry name" value="LAMTOR5"/>
    <property type="match status" value="1"/>
</dbReference>
<reference evidence="2" key="1">
    <citation type="submission" date="2021-02" db="EMBL/GenBank/DDBJ databases">
        <authorList>
            <person name="Dougan E. K."/>
            <person name="Rhodes N."/>
            <person name="Thang M."/>
            <person name="Chan C."/>
        </authorList>
    </citation>
    <scope>NUCLEOTIDE SEQUENCE</scope>
</reference>
<keyword evidence="4" id="KW-1185">Reference proteome</keyword>
<dbReference type="EMBL" id="CAJNNV010028666">
    <property type="protein sequence ID" value="CAE8625422.1"/>
    <property type="molecule type" value="Genomic_DNA"/>
</dbReference>